<dbReference type="InterPro" id="IPR001608">
    <property type="entry name" value="Ala_racemase_N"/>
</dbReference>
<keyword evidence="10" id="KW-1185">Reference proteome</keyword>
<evidence type="ECO:0000256" key="2">
    <source>
        <dbReference type="ARBA" id="ARBA00001933"/>
    </source>
</evidence>
<dbReference type="CDD" id="cd00430">
    <property type="entry name" value="PLPDE_III_AR"/>
    <property type="match status" value="1"/>
</dbReference>
<name>A0ABQ5U8R6_9PROT</name>
<gene>
    <name evidence="9" type="ORF">GCM10007924_28060</name>
</gene>
<dbReference type="RefSeq" id="WP_169561650.1">
    <property type="nucleotide sequence ID" value="NZ_BSNF01000008.1"/>
</dbReference>
<accession>A0ABQ5U8R6</accession>
<dbReference type="InterPro" id="IPR000821">
    <property type="entry name" value="Ala_racemase"/>
</dbReference>
<evidence type="ECO:0000259" key="8">
    <source>
        <dbReference type="SMART" id="SM01005"/>
    </source>
</evidence>
<dbReference type="InterPro" id="IPR020622">
    <property type="entry name" value="Ala_racemase_pyridoxalP-BS"/>
</dbReference>
<sequence length="372" mass="40622">MMALAHEPRLAGGYLTIDLGALRANYRTLQEKLGDTECAGVVKADAYGLGIERVAPALAEEGCRKFFVALPEEGVTLRRLLPDVEIFILSGLFQDCEELYVRDRLAPCLTSLEEIRRWSAAASRHGPLPCILHLDSGISRLGLMEGPLRELAENPDWLDGLEVEYLMSHLACADSPENSYNEFQLEKLNTAISLLPPALRDTPVSFANSSGIFLGPEFQRDLARPGVALYGGNPTPGKPSPVRPVIHLQGKILQVHDVDSNIAVGYGASYRTAKNGRIATVSVGYADGYFRAFGNSAFCAIQNRKIPVVGRVSMDMLTIDVTDVEPELCKPGELVSLIGGAIDIDELADKAGTISYELLTSLGHRYYRRYID</sequence>
<evidence type="ECO:0000256" key="1">
    <source>
        <dbReference type="ARBA" id="ARBA00000316"/>
    </source>
</evidence>
<reference evidence="9" key="1">
    <citation type="journal article" date="2014" name="Int. J. Syst. Evol. Microbiol.">
        <title>Complete genome of a new Firmicutes species belonging to the dominant human colonic microbiota ('Ruminococcus bicirculans') reveals two chromosomes and a selective capacity to utilize plant glucans.</title>
        <authorList>
            <consortium name="NISC Comparative Sequencing Program"/>
            <person name="Wegmann U."/>
            <person name="Louis P."/>
            <person name="Goesmann A."/>
            <person name="Henrissat B."/>
            <person name="Duncan S.H."/>
            <person name="Flint H.J."/>
        </authorList>
    </citation>
    <scope>NUCLEOTIDE SEQUENCE</scope>
    <source>
        <strain evidence="9">NBRC 103408</strain>
    </source>
</reference>
<dbReference type="PANTHER" id="PTHR30511">
    <property type="entry name" value="ALANINE RACEMASE"/>
    <property type="match status" value="1"/>
</dbReference>
<feature type="binding site" evidence="7">
    <location>
        <position position="314"/>
    </location>
    <ligand>
        <name>substrate</name>
    </ligand>
</feature>
<dbReference type="InterPro" id="IPR011079">
    <property type="entry name" value="Ala_racemase_C"/>
</dbReference>
<dbReference type="Gene3D" id="2.40.37.10">
    <property type="entry name" value="Lyase, Ornithine Decarboxylase, Chain A, domain 1"/>
    <property type="match status" value="1"/>
</dbReference>
<comment type="pathway">
    <text evidence="7">Amino-acid biosynthesis; D-alanine biosynthesis; D-alanine from L-alanine: step 1/1.</text>
</comment>
<feature type="active site" description="Proton acceptor; specific for D-alanine" evidence="7">
    <location>
        <position position="43"/>
    </location>
</feature>
<evidence type="ECO:0000313" key="9">
    <source>
        <dbReference type="EMBL" id="GLQ07585.1"/>
    </source>
</evidence>
<feature type="modified residue" description="N6-(pyridoxal phosphate)lysine" evidence="7">
    <location>
        <position position="43"/>
    </location>
</feature>
<keyword evidence="5 7" id="KW-0663">Pyridoxal phosphate</keyword>
<comment type="caution">
    <text evidence="9">The sequence shown here is derived from an EMBL/GenBank/DDBJ whole genome shotgun (WGS) entry which is preliminary data.</text>
</comment>
<dbReference type="Pfam" id="PF01168">
    <property type="entry name" value="Ala_racemase_N"/>
    <property type="match status" value="1"/>
</dbReference>
<evidence type="ECO:0000256" key="5">
    <source>
        <dbReference type="ARBA" id="ARBA00022898"/>
    </source>
</evidence>
<evidence type="ECO:0000256" key="6">
    <source>
        <dbReference type="ARBA" id="ARBA00023235"/>
    </source>
</evidence>
<proteinExistence type="inferred from homology"/>
<comment type="function">
    <text evidence="7">Catalyzes the interconversion of L-alanine and D-alanine. May also act on other amino acids.</text>
</comment>
<dbReference type="Proteomes" id="UP001161409">
    <property type="component" value="Unassembled WGS sequence"/>
</dbReference>
<organism evidence="9 10">
    <name type="scientific">Sneathiella chinensis</name>
    <dbReference type="NCBI Taxonomy" id="349750"/>
    <lineage>
        <taxon>Bacteria</taxon>
        <taxon>Pseudomonadati</taxon>
        <taxon>Pseudomonadota</taxon>
        <taxon>Alphaproteobacteria</taxon>
        <taxon>Sneathiellales</taxon>
        <taxon>Sneathiellaceae</taxon>
        <taxon>Sneathiella</taxon>
    </lineage>
</organism>
<dbReference type="Gene3D" id="3.20.20.10">
    <property type="entry name" value="Alanine racemase"/>
    <property type="match status" value="1"/>
</dbReference>
<comment type="similarity">
    <text evidence="3 7">Belongs to the alanine racemase family.</text>
</comment>
<reference evidence="9" key="2">
    <citation type="submission" date="2023-01" db="EMBL/GenBank/DDBJ databases">
        <title>Draft genome sequence of Sneathiella chinensis strain NBRC 103408.</title>
        <authorList>
            <person name="Sun Q."/>
            <person name="Mori K."/>
        </authorList>
    </citation>
    <scope>NUCLEOTIDE SEQUENCE</scope>
    <source>
        <strain evidence="9">NBRC 103408</strain>
    </source>
</reference>
<dbReference type="EMBL" id="BSNF01000008">
    <property type="protein sequence ID" value="GLQ07585.1"/>
    <property type="molecule type" value="Genomic_DNA"/>
</dbReference>
<dbReference type="PROSITE" id="PS00395">
    <property type="entry name" value="ALANINE_RACEMASE"/>
    <property type="match status" value="1"/>
</dbReference>
<dbReference type="EC" id="5.1.1.1" evidence="4 7"/>
<evidence type="ECO:0000256" key="4">
    <source>
        <dbReference type="ARBA" id="ARBA00013089"/>
    </source>
</evidence>
<evidence type="ECO:0000256" key="7">
    <source>
        <dbReference type="HAMAP-Rule" id="MF_01201"/>
    </source>
</evidence>
<evidence type="ECO:0000256" key="3">
    <source>
        <dbReference type="ARBA" id="ARBA00007880"/>
    </source>
</evidence>
<comment type="cofactor">
    <cofactor evidence="2 7">
        <name>pyridoxal 5'-phosphate</name>
        <dbReference type="ChEBI" id="CHEBI:597326"/>
    </cofactor>
</comment>
<dbReference type="NCBIfam" id="TIGR00492">
    <property type="entry name" value="alr"/>
    <property type="match status" value="1"/>
</dbReference>
<feature type="domain" description="Alanine racemase C-terminal" evidence="8">
    <location>
        <begin position="245"/>
        <end position="371"/>
    </location>
</feature>
<dbReference type="InterPro" id="IPR009006">
    <property type="entry name" value="Ala_racemase/Decarboxylase_C"/>
</dbReference>
<dbReference type="PANTHER" id="PTHR30511:SF0">
    <property type="entry name" value="ALANINE RACEMASE, CATABOLIC-RELATED"/>
    <property type="match status" value="1"/>
</dbReference>
<comment type="catalytic activity">
    <reaction evidence="1 7">
        <text>L-alanine = D-alanine</text>
        <dbReference type="Rhea" id="RHEA:20249"/>
        <dbReference type="ChEBI" id="CHEBI:57416"/>
        <dbReference type="ChEBI" id="CHEBI:57972"/>
        <dbReference type="EC" id="5.1.1.1"/>
    </reaction>
</comment>
<dbReference type="SMART" id="SM01005">
    <property type="entry name" value="Ala_racemase_C"/>
    <property type="match status" value="1"/>
</dbReference>
<dbReference type="PRINTS" id="PR00992">
    <property type="entry name" value="ALARACEMASE"/>
</dbReference>
<feature type="active site" description="Proton acceptor; specific for L-alanine" evidence="7">
    <location>
        <position position="266"/>
    </location>
</feature>
<dbReference type="InterPro" id="IPR029066">
    <property type="entry name" value="PLP-binding_barrel"/>
</dbReference>
<feature type="binding site" evidence="7">
    <location>
        <position position="140"/>
    </location>
    <ligand>
        <name>substrate</name>
    </ligand>
</feature>
<evidence type="ECO:0000313" key="10">
    <source>
        <dbReference type="Proteomes" id="UP001161409"/>
    </source>
</evidence>
<dbReference type="SUPFAM" id="SSF51419">
    <property type="entry name" value="PLP-binding barrel"/>
    <property type="match status" value="1"/>
</dbReference>
<dbReference type="Pfam" id="PF00842">
    <property type="entry name" value="Ala_racemase_C"/>
    <property type="match status" value="1"/>
</dbReference>
<dbReference type="HAMAP" id="MF_01201">
    <property type="entry name" value="Ala_racemase"/>
    <property type="match status" value="1"/>
</dbReference>
<dbReference type="SUPFAM" id="SSF50621">
    <property type="entry name" value="Alanine racemase C-terminal domain-like"/>
    <property type="match status" value="1"/>
</dbReference>
<protein>
    <recommendedName>
        <fullName evidence="4 7">Alanine racemase</fullName>
        <ecNumber evidence="4 7">5.1.1.1</ecNumber>
    </recommendedName>
</protein>
<keyword evidence="6 7" id="KW-0413">Isomerase</keyword>